<keyword evidence="1" id="KW-0812">Transmembrane</keyword>
<protein>
    <submittedName>
        <fullName evidence="2">Uncharacterized protein</fullName>
    </submittedName>
</protein>
<dbReference type="EMBL" id="CM026430">
    <property type="protein sequence ID" value="KAG0561380.1"/>
    <property type="molecule type" value="Genomic_DNA"/>
</dbReference>
<organism evidence="2 3">
    <name type="scientific">Ceratodon purpureus</name>
    <name type="common">Fire moss</name>
    <name type="synonym">Dicranum purpureum</name>
    <dbReference type="NCBI Taxonomy" id="3225"/>
    <lineage>
        <taxon>Eukaryota</taxon>
        <taxon>Viridiplantae</taxon>
        <taxon>Streptophyta</taxon>
        <taxon>Embryophyta</taxon>
        <taxon>Bryophyta</taxon>
        <taxon>Bryophytina</taxon>
        <taxon>Bryopsida</taxon>
        <taxon>Dicranidae</taxon>
        <taxon>Pseudoditrichales</taxon>
        <taxon>Ditrichaceae</taxon>
        <taxon>Ceratodon</taxon>
    </lineage>
</organism>
<dbReference type="EMBL" id="CM026430">
    <property type="protein sequence ID" value="KAG0561381.1"/>
    <property type="molecule type" value="Genomic_DNA"/>
</dbReference>
<dbReference type="Proteomes" id="UP000822688">
    <property type="component" value="Chromosome 9"/>
</dbReference>
<accession>A0A8T0GP59</accession>
<feature type="transmembrane region" description="Helical" evidence="1">
    <location>
        <begin position="109"/>
        <end position="132"/>
    </location>
</feature>
<evidence type="ECO:0000313" key="2">
    <source>
        <dbReference type="EMBL" id="KAG0561381.1"/>
    </source>
</evidence>
<gene>
    <name evidence="2" type="ORF">KC19_9G060300</name>
</gene>
<evidence type="ECO:0000313" key="3">
    <source>
        <dbReference type="Proteomes" id="UP000822688"/>
    </source>
</evidence>
<feature type="transmembrane region" description="Helical" evidence="1">
    <location>
        <begin position="6"/>
        <end position="23"/>
    </location>
</feature>
<keyword evidence="1" id="KW-1133">Transmembrane helix</keyword>
<keyword evidence="1" id="KW-0472">Membrane</keyword>
<evidence type="ECO:0000256" key="1">
    <source>
        <dbReference type="SAM" id="Phobius"/>
    </source>
</evidence>
<proteinExistence type="predicted"/>
<reference evidence="2" key="1">
    <citation type="submission" date="2020-06" db="EMBL/GenBank/DDBJ databases">
        <title>WGS assembly of Ceratodon purpureus strain R40.</title>
        <authorList>
            <person name="Carey S.B."/>
            <person name="Jenkins J."/>
            <person name="Shu S."/>
            <person name="Lovell J.T."/>
            <person name="Sreedasyam A."/>
            <person name="Maumus F."/>
            <person name="Tiley G.P."/>
            <person name="Fernandez-Pozo N."/>
            <person name="Barry K."/>
            <person name="Chen C."/>
            <person name="Wang M."/>
            <person name="Lipzen A."/>
            <person name="Daum C."/>
            <person name="Saski C.A."/>
            <person name="Payton A.C."/>
            <person name="Mcbreen J.C."/>
            <person name="Conrad R.E."/>
            <person name="Kollar L.M."/>
            <person name="Olsson S."/>
            <person name="Huttunen S."/>
            <person name="Landis J.B."/>
            <person name="Wickett N.J."/>
            <person name="Johnson M.G."/>
            <person name="Rensing S.A."/>
            <person name="Grimwood J."/>
            <person name="Schmutz J."/>
            <person name="Mcdaniel S.F."/>
        </authorList>
    </citation>
    <scope>NUCLEOTIDE SEQUENCE</scope>
    <source>
        <strain evidence="2">R40</strain>
    </source>
</reference>
<sequence>MKLTRVVFGVAYLYLSLAVCVLGRPLSERSPDTAIALEENHALAERLGITWSFSPIPGTQERHRIPVAHVRSSPNLDSERRSLRNVYISPRPSATRSYKGATREGRLSTVALVIIVISSVCFVLLVAGLVFWCCRKKTAPELGLLGSFKRRNPEIDEEKLYAQAKGDTHLSGF</sequence>
<keyword evidence="3" id="KW-1185">Reference proteome</keyword>
<dbReference type="AlphaFoldDB" id="A0A8T0GP59"/>
<comment type="caution">
    <text evidence="2">The sequence shown here is derived from an EMBL/GenBank/DDBJ whole genome shotgun (WGS) entry which is preliminary data.</text>
</comment>
<name>A0A8T0GP59_CERPU</name>